<protein>
    <submittedName>
        <fullName evidence="3">Uncharacterized protein</fullName>
    </submittedName>
</protein>
<dbReference type="AlphaFoldDB" id="A0A9P7V314"/>
<dbReference type="KEGG" id="more:E1B28_001205"/>
<dbReference type="EMBL" id="CM032181">
    <property type="protein sequence ID" value="KAG7099349.1"/>
    <property type="molecule type" value="Genomic_DNA"/>
</dbReference>
<keyword evidence="2" id="KW-1133">Transmembrane helix</keyword>
<feature type="region of interest" description="Disordered" evidence="1">
    <location>
        <begin position="611"/>
        <end position="724"/>
    </location>
</feature>
<keyword evidence="2" id="KW-0812">Transmembrane</keyword>
<feature type="compositionally biased region" description="Polar residues" evidence="1">
    <location>
        <begin position="402"/>
        <end position="423"/>
    </location>
</feature>
<evidence type="ECO:0000313" key="4">
    <source>
        <dbReference type="Proteomes" id="UP001049176"/>
    </source>
</evidence>
<comment type="caution">
    <text evidence="3">The sequence shown here is derived from an EMBL/GenBank/DDBJ whole genome shotgun (WGS) entry which is preliminary data.</text>
</comment>
<feature type="compositionally biased region" description="Basic and acidic residues" evidence="1">
    <location>
        <begin position="699"/>
        <end position="716"/>
    </location>
</feature>
<keyword evidence="4" id="KW-1185">Reference proteome</keyword>
<evidence type="ECO:0000256" key="1">
    <source>
        <dbReference type="SAM" id="MobiDB-lite"/>
    </source>
</evidence>
<feature type="region of interest" description="Disordered" evidence="1">
    <location>
        <begin position="487"/>
        <end position="526"/>
    </location>
</feature>
<feature type="transmembrane region" description="Helical" evidence="2">
    <location>
        <begin position="220"/>
        <end position="240"/>
    </location>
</feature>
<sequence>MLANAIVLSDDSAIESVLSEIPFFCAGLVAFALLTFFLVMKRVDLLSVYLYSSTIFAFGAAVLDISQLLERGTSNIMQGTGKEAVKAIINTGEVGFSISVGLRFLFFWKFVAERPRGEPPPLGPALYTYSPREQAHSASWKRWGFLGLVLKWSLLLATLALPILQILWRIVFRTYGPVYLVESTMQIIISALFVLKLLLNMFLSPVISRWKTMVPNLAPFLALMLNLAIGIGSLVIFTFSETTLGRFLQAVELYILMLFVLISTFHNVPKRPPRADTASYIVSAPEKPTQAPPEVSPTSATREWPNLPSRTSRRLSSWIMARRSSHAPSGVRWLVTPVDVERDTPGNQQTKPADGIDPVLKVSNEGPIPRSNPLPSPTVTTPTRTQDGSIFPEQVRDRRPSTVFSLSYYGTTQPRDSGLSLPSTLPVPNRNSQRGAESPVYGLNGLVNQTVERKTQTSFSSLDELLRQQSELDKSIANLRLFSTFGTAPPDGRIGSSSSASKPSRTDRTFSSTSNHSEFSLSIFPDPPKFGESERIFQSSKFSTTLRAKRTSLLNAQRGSSADNGLISHAQPGRLDSVGTSYDVTSFIGGLTKPTPTPGHSHANSFEKDAPALSDVESGDEGSPPITAKPNQSSLGTEVVDGEQSTSTVRLRPFLLGNVTSLPSNPPPLAPRTLDPPAGPRKPIPRNLQVKPFISNPQRSRESDHAFDSTAFEKPRPAPSVSLS</sequence>
<evidence type="ECO:0000313" key="3">
    <source>
        <dbReference type="EMBL" id="KAG7099349.1"/>
    </source>
</evidence>
<name>A0A9P7V314_9AGAR</name>
<dbReference type="RefSeq" id="XP_043015819.1">
    <property type="nucleotide sequence ID" value="XM_043147114.1"/>
</dbReference>
<feature type="region of interest" description="Disordered" evidence="1">
    <location>
        <begin position="556"/>
        <end position="575"/>
    </location>
</feature>
<dbReference type="GeneID" id="66070281"/>
<accession>A0A9P7V314</accession>
<feature type="region of interest" description="Disordered" evidence="1">
    <location>
        <begin position="341"/>
        <end position="440"/>
    </location>
</feature>
<gene>
    <name evidence="3" type="ORF">E1B28_001205</name>
</gene>
<feature type="transmembrane region" description="Helical" evidence="2">
    <location>
        <begin position="46"/>
        <end position="67"/>
    </location>
</feature>
<proteinExistence type="predicted"/>
<feature type="transmembrane region" description="Helical" evidence="2">
    <location>
        <begin position="21"/>
        <end position="39"/>
    </location>
</feature>
<organism evidence="3 4">
    <name type="scientific">Marasmius oreades</name>
    <name type="common">fairy-ring Marasmius</name>
    <dbReference type="NCBI Taxonomy" id="181124"/>
    <lineage>
        <taxon>Eukaryota</taxon>
        <taxon>Fungi</taxon>
        <taxon>Dikarya</taxon>
        <taxon>Basidiomycota</taxon>
        <taxon>Agaricomycotina</taxon>
        <taxon>Agaricomycetes</taxon>
        <taxon>Agaricomycetidae</taxon>
        <taxon>Agaricales</taxon>
        <taxon>Marasmiineae</taxon>
        <taxon>Marasmiaceae</taxon>
        <taxon>Marasmius</taxon>
    </lineage>
</organism>
<feature type="region of interest" description="Disordered" evidence="1">
    <location>
        <begin position="285"/>
        <end position="308"/>
    </location>
</feature>
<feature type="compositionally biased region" description="Polar residues" evidence="1">
    <location>
        <begin position="495"/>
        <end position="520"/>
    </location>
</feature>
<dbReference type="Proteomes" id="UP001049176">
    <property type="component" value="Chromosome 1"/>
</dbReference>
<feature type="transmembrane region" description="Helical" evidence="2">
    <location>
        <begin position="187"/>
        <end position="208"/>
    </location>
</feature>
<keyword evidence="2" id="KW-0472">Membrane</keyword>
<feature type="transmembrane region" description="Helical" evidence="2">
    <location>
        <begin position="87"/>
        <end position="106"/>
    </location>
</feature>
<feature type="compositionally biased region" description="Polar residues" evidence="1">
    <location>
        <begin position="377"/>
        <end position="388"/>
    </location>
</feature>
<feature type="transmembrane region" description="Helical" evidence="2">
    <location>
        <begin position="143"/>
        <end position="167"/>
    </location>
</feature>
<dbReference type="OrthoDB" id="2564696at2759"/>
<reference evidence="3" key="1">
    <citation type="journal article" date="2021" name="Genome Biol. Evol.">
        <title>The assembled and annotated genome of the fairy-ring fungus Marasmius oreades.</title>
        <authorList>
            <person name="Hiltunen M."/>
            <person name="Ament-Velasquez S.L."/>
            <person name="Johannesson H."/>
        </authorList>
    </citation>
    <scope>NUCLEOTIDE SEQUENCE</scope>
    <source>
        <strain evidence="3">03SP1</strain>
    </source>
</reference>
<evidence type="ECO:0000256" key="2">
    <source>
        <dbReference type="SAM" id="Phobius"/>
    </source>
</evidence>